<accession>A0ABR6V629</accession>
<name>A0ABR6V629_9PSED</name>
<dbReference type="RefSeq" id="WP_148299942.1">
    <property type="nucleotide sequence ID" value="NZ_JABWRS010000006.1"/>
</dbReference>
<reference evidence="1 2" key="1">
    <citation type="journal article" date="2020" name="Microorganisms">
        <title>Reliable Identification of Environmental Pseudomonas Isolates Using the rpoD Gene.</title>
        <authorList>
            <consortium name="The Broad Institute Genome Sequencing Platform"/>
            <person name="Girard L."/>
            <person name="Lood C."/>
            <person name="Rokni-Zadeh H."/>
            <person name="van Noort V."/>
            <person name="Lavigne R."/>
            <person name="De Mot R."/>
        </authorList>
    </citation>
    <scope>NUCLEOTIDE SEQUENCE [LARGE SCALE GENOMIC DNA]</scope>
    <source>
        <strain evidence="1 2">RW7P2</strain>
    </source>
</reference>
<evidence type="ECO:0000313" key="1">
    <source>
        <dbReference type="EMBL" id="MBC3475965.1"/>
    </source>
</evidence>
<dbReference type="Proteomes" id="UP000628086">
    <property type="component" value="Unassembled WGS sequence"/>
</dbReference>
<organism evidence="1 2">
    <name type="scientific">Pseudomonas taiwanensis</name>
    <dbReference type="NCBI Taxonomy" id="470150"/>
    <lineage>
        <taxon>Bacteria</taxon>
        <taxon>Pseudomonadati</taxon>
        <taxon>Pseudomonadota</taxon>
        <taxon>Gammaproteobacteria</taxon>
        <taxon>Pseudomonadales</taxon>
        <taxon>Pseudomonadaceae</taxon>
        <taxon>Pseudomonas</taxon>
    </lineage>
</organism>
<gene>
    <name evidence="1" type="ORF">HU747_10175</name>
</gene>
<sequence length="71" mass="8037">MPFHFNNGDRSELDGYDAKYGLDVWPWMAPQRAQGREVIVLLDGEAFTRRELMAALGSDRWCALHSQTPAA</sequence>
<keyword evidence="2" id="KW-1185">Reference proteome</keyword>
<evidence type="ECO:0000313" key="2">
    <source>
        <dbReference type="Proteomes" id="UP000628086"/>
    </source>
</evidence>
<comment type="caution">
    <text evidence="1">The sequence shown here is derived from an EMBL/GenBank/DDBJ whole genome shotgun (WGS) entry which is preliminary data.</text>
</comment>
<proteinExistence type="predicted"/>
<dbReference type="EMBL" id="JABWRS010000006">
    <property type="protein sequence ID" value="MBC3475965.1"/>
    <property type="molecule type" value="Genomic_DNA"/>
</dbReference>
<protein>
    <submittedName>
        <fullName evidence="1">Uncharacterized protein</fullName>
    </submittedName>
</protein>